<dbReference type="EMBL" id="JACHLK010000002">
    <property type="protein sequence ID" value="MBB6559053.1"/>
    <property type="molecule type" value="Genomic_DNA"/>
</dbReference>
<dbReference type="SUPFAM" id="SSF55073">
    <property type="entry name" value="Nucleotide cyclase"/>
    <property type="match status" value="1"/>
</dbReference>
<evidence type="ECO:0000313" key="2">
    <source>
        <dbReference type="Proteomes" id="UP000575083"/>
    </source>
</evidence>
<proteinExistence type="predicted"/>
<keyword evidence="2" id="KW-1185">Reference proteome</keyword>
<protein>
    <submittedName>
        <fullName evidence="1">PleD family two-component response regulator</fullName>
    </submittedName>
</protein>
<accession>A0A7X0PBV4</accession>
<dbReference type="InterPro" id="IPR043128">
    <property type="entry name" value="Rev_trsase/Diguanyl_cyclase"/>
</dbReference>
<dbReference type="AlphaFoldDB" id="A0A7X0PBV4"/>
<sequence length="37" mass="3961">MPDRGALEGEGAERLYARADAALYAAKQAGRNRVQQG</sequence>
<dbReference type="InterPro" id="IPR029787">
    <property type="entry name" value="Nucleotide_cyclase"/>
</dbReference>
<organism evidence="1 2">
    <name type="scientific">Acidovorax soli</name>
    <dbReference type="NCBI Taxonomy" id="592050"/>
    <lineage>
        <taxon>Bacteria</taxon>
        <taxon>Pseudomonadati</taxon>
        <taxon>Pseudomonadota</taxon>
        <taxon>Betaproteobacteria</taxon>
        <taxon>Burkholderiales</taxon>
        <taxon>Comamonadaceae</taxon>
        <taxon>Acidovorax</taxon>
    </lineage>
</organism>
<gene>
    <name evidence="1" type="ORF">HNP48_001717</name>
</gene>
<reference evidence="1 2" key="1">
    <citation type="submission" date="2020-08" db="EMBL/GenBank/DDBJ databases">
        <title>Functional genomics of gut bacteria from endangered species of beetles.</title>
        <authorList>
            <person name="Carlos-Shanley C."/>
        </authorList>
    </citation>
    <scope>NUCLEOTIDE SEQUENCE [LARGE SCALE GENOMIC DNA]</scope>
    <source>
        <strain evidence="1 2">S00198</strain>
    </source>
</reference>
<dbReference type="Proteomes" id="UP000575083">
    <property type="component" value="Unassembled WGS sequence"/>
</dbReference>
<evidence type="ECO:0000313" key="1">
    <source>
        <dbReference type="EMBL" id="MBB6559053.1"/>
    </source>
</evidence>
<dbReference type="Gene3D" id="3.30.70.270">
    <property type="match status" value="1"/>
</dbReference>
<name>A0A7X0PBV4_9BURK</name>
<comment type="caution">
    <text evidence="1">The sequence shown here is derived from an EMBL/GenBank/DDBJ whole genome shotgun (WGS) entry which is preliminary data.</text>
</comment>